<dbReference type="AlphaFoldDB" id="A0AA38MMG9"/>
<keyword evidence="3" id="KW-1185">Reference proteome</keyword>
<dbReference type="EMBL" id="JALNTZ010000002">
    <property type="protein sequence ID" value="KAJ3661596.1"/>
    <property type="molecule type" value="Genomic_DNA"/>
</dbReference>
<protein>
    <submittedName>
        <fullName evidence="2">Uncharacterized protein</fullName>
    </submittedName>
</protein>
<name>A0AA38MMG9_9CUCU</name>
<proteinExistence type="predicted"/>
<evidence type="ECO:0000313" key="2">
    <source>
        <dbReference type="EMBL" id="KAJ3661596.1"/>
    </source>
</evidence>
<evidence type="ECO:0000256" key="1">
    <source>
        <dbReference type="SAM" id="MobiDB-lite"/>
    </source>
</evidence>
<accession>A0AA38MMG9</accession>
<feature type="region of interest" description="Disordered" evidence="1">
    <location>
        <begin position="110"/>
        <end position="147"/>
    </location>
</feature>
<comment type="caution">
    <text evidence="2">The sequence shown here is derived from an EMBL/GenBank/DDBJ whole genome shotgun (WGS) entry which is preliminary data.</text>
</comment>
<dbReference type="Proteomes" id="UP001168821">
    <property type="component" value="Unassembled WGS sequence"/>
</dbReference>
<evidence type="ECO:0000313" key="3">
    <source>
        <dbReference type="Proteomes" id="UP001168821"/>
    </source>
</evidence>
<reference evidence="2" key="1">
    <citation type="journal article" date="2023" name="G3 (Bethesda)">
        <title>Whole genome assemblies of Zophobas morio and Tenebrio molitor.</title>
        <authorList>
            <person name="Kaur S."/>
            <person name="Stinson S.A."/>
            <person name="diCenzo G.C."/>
        </authorList>
    </citation>
    <scope>NUCLEOTIDE SEQUENCE</scope>
    <source>
        <strain evidence="2">QUZm001</strain>
    </source>
</reference>
<feature type="compositionally biased region" description="Basic and acidic residues" evidence="1">
    <location>
        <begin position="112"/>
        <end position="124"/>
    </location>
</feature>
<gene>
    <name evidence="2" type="ORF">Zmor_005986</name>
</gene>
<organism evidence="2 3">
    <name type="scientific">Zophobas morio</name>
    <dbReference type="NCBI Taxonomy" id="2755281"/>
    <lineage>
        <taxon>Eukaryota</taxon>
        <taxon>Metazoa</taxon>
        <taxon>Ecdysozoa</taxon>
        <taxon>Arthropoda</taxon>
        <taxon>Hexapoda</taxon>
        <taxon>Insecta</taxon>
        <taxon>Pterygota</taxon>
        <taxon>Neoptera</taxon>
        <taxon>Endopterygota</taxon>
        <taxon>Coleoptera</taxon>
        <taxon>Polyphaga</taxon>
        <taxon>Cucujiformia</taxon>
        <taxon>Tenebrionidae</taxon>
        <taxon>Zophobas</taxon>
    </lineage>
</organism>
<sequence>MRETDGAKEKLSFTRTEQAKVLNEIADIKEELLAILTKQQRTLEDLVSEKSKLLLKEGECKVLKDKIRDKEKECEKFRYQTRESSSIRKNNLEEENRKLREELNELRFNNQRGREIDKNKEETKKKPRIKSRMDGTDPPIEQNGSPQRRAIKTVLKETLSAQQLGGLTKVIIPLRKGGVLIES</sequence>